<reference evidence="3 4" key="1">
    <citation type="submission" date="2018-05" db="EMBL/GenBank/DDBJ databases">
        <title>Abyssibacter profundi OUC007T gen. nov., sp. nov, a marine bacterium isolated from seawater of the Mariana Trench.</title>
        <authorList>
            <person name="Zhou S."/>
        </authorList>
    </citation>
    <scope>NUCLEOTIDE SEQUENCE [LARGE SCALE GENOMIC DNA]</scope>
    <source>
        <strain evidence="3 4">OUC007</strain>
    </source>
</reference>
<dbReference type="Proteomes" id="UP000251800">
    <property type="component" value="Unassembled WGS sequence"/>
</dbReference>
<gene>
    <name evidence="3" type="ORF">DEH80_10150</name>
</gene>
<feature type="compositionally biased region" description="Pro residues" evidence="1">
    <location>
        <begin position="202"/>
        <end position="217"/>
    </location>
</feature>
<feature type="compositionally biased region" description="Low complexity" evidence="1">
    <location>
        <begin position="186"/>
        <end position="201"/>
    </location>
</feature>
<proteinExistence type="predicted"/>
<dbReference type="PANTHER" id="PTHR38687:SF1">
    <property type="entry name" value="CELL DIVISION PROTEIN DEDD"/>
    <property type="match status" value="1"/>
</dbReference>
<feature type="compositionally biased region" description="Polar residues" evidence="1">
    <location>
        <begin position="69"/>
        <end position="83"/>
    </location>
</feature>
<dbReference type="SUPFAM" id="SSF110997">
    <property type="entry name" value="Sporulation related repeat"/>
    <property type="match status" value="1"/>
</dbReference>
<dbReference type="InterPro" id="IPR052521">
    <property type="entry name" value="Cell_div_SPOR-domain"/>
</dbReference>
<organism evidence="3 4">
    <name type="scientific">Abyssibacter profundi</name>
    <dbReference type="NCBI Taxonomy" id="2182787"/>
    <lineage>
        <taxon>Bacteria</taxon>
        <taxon>Pseudomonadati</taxon>
        <taxon>Pseudomonadota</taxon>
        <taxon>Gammaproteobacteria</taxon>
        <taxon>Chromatiales</taxon>
        <taxon>Oceanococcaceae</taxon>
        <taxon>Abyssibacter</taxon>
    </lineage>
</organism>
<protein>
    <recommendedName>
        <fullName evidence="2">SPOR domain-containing protein</fullName>
    </recommendedName>
</protein>
<dbReference type="AlphaFoldDB" id="A0A363UK69"/>
<evidence type="ECO:0000313" key="4">
    <source>
        <dbReference type="Proteomes" id="UP000251800"/>
    </source>
</evidence>
<dbReference type="GO" id="GO:0032506">
    <property type="term" value="P:cytokinetic process"/>
    <property type="evidence" value="ECO:0007669"/>
    <property type="project" value="TreeGrafter"/>
</dbReference>
<dbReference type="GO" id="GO:0032153">
    <property type="term" value="C:cell division site"/>
    <property type="evidence" value="ECO:0007669"/>
    <property type="project" value="TreeGrafter"/>
</dbReference>
<feature type="domain" description="SPOR" evidence="2">
    <location>
        <begin position="218"/>
        <end position="297"/>
    </location>
</feature>
<sequence length="298" mass="30489">MSMNEALKARLVGAAVLVGVAMIVLGSLLGGPKQREAPADGVIVIRPEPERPPSLRARQDGSETRETAAATSGQPQPVPQSSRADADPDASGPTQSGGASKGDGATPTQRARPETSPDRGAGSAPTAAAPASNPAPAEPVASAPPKREPAPAPDRPAATQPAPAANDLYARIAGTAVSQSRPSEPPAAAQKAETPPAAARPAPRPATKPTSPPPPKPRVASNGWMLRIASFGDADNAQRMVQRLRDAGYAPSTETVTVANRRYTRVQVGPYASEAQARAAQRRLKAQVGESGQVIAPR</sequence>
<dbReference type="EMBL" id="QEQK01000008">
    <property type="protein sequence ID" value="PWN55777.1"/>
    <property type="molecule type" value="Genomic_DNA"/>
</dbReference>
<feature type="compositionally biased region" description="Basic and acidic residues" evidence="1">
    <location>
        <begin position="47"/>
        <end position="66"/>
    </location>
</feature>
<name>A0A363UK69_9GAMM</name>
<dbReference type="Gene3D" id="3.30.70.1070">
    <property type="entry name" value="Sporulation related repeat"/>
    <property type="match status" value="1"/>
</dbReference>
<dbReference type="OrthoDB" id="7069135at2"/>
<comment type="caution">
    <text evidence="3">The sequence shown here is derived from an EMBL/GenBank/DDBJ whole genome shotgun (WGS) entry which is preliminary data.</text>
</comment>
<dbReference type="PANTHER" id="PTHR38687">
    <property type="entry name" value="CELL DIVISION PROTEIN DEDD-RELATED"/>
    <property type="match status" value="1"/>
</dbReference>
<feature type="compositionally biased region" description="Low complexity" evidence="1">
    <location>
        <begin position="121"/>
        <end position="144"/>
    </location>
</feature>
<keyword evidence="4" id="KW-1185">Reference proteome</keyword>
<dbReference type="InterPro" id="IPR036680">
    <property type="entry name" value="SPOR-like_sf"/>
</dbReference>
<accession>A0A363UK69</accession>
<evidence type="ECO:0000259" key="2">
    <source>
        <dbReference type="PROSITE" id="PS51724"/>
    </source>
</evidence>
<dbReference type="Pfam" id="PF05036">
    <property type="entry name" value="SPOR"/>
    <property type="match status" value="1"/>
</dbReference>
<evidence type="ECO:0000313" key="3">
    <source>
        <dbReference type="EMBL" id="PWN55777.1"/>
    </source>
</evidence>
<dbReference type="GO" id="GO:0042834">
    <property type="term" value="F:peptidoglycan binding"/>
    <property type="evidence" value="ECO:0007669"/>
    <property type="project" value="InterPro"/>
</dbReference>
<dbReference type="GO" id="GO:0030428">
    <property type="term" value="C:cell septum"/>
    <property type="evidence" value="ECO:0007669"/>
    <property type="project" value="TreeGrafter"/>
</dbReference>
<dbReference type="InterPro" id="IPR007730">
    <property type="entry name" value="SPOR-like_dom"/>
</dbReference>
<dbReference type="PROSITE" id="PS51724">
    <property type="entry name" value="SPOR"/>
    <property type="match status" value="1"/>
</dbReference>
<evidence type="ECO:0000256" key="1">
    <source>
        <dbReference type="SAM" id="MobiDB-lite"/>
    </source>
</evidence>
<feature type="region of interest" description="Disordered" evidence="1">
    <location>
        <begin position="31"/>
        <end position="221"/>
    </location>
</feature>
<feature type="compositionally biased region" description="Low complexity" evidence="1">
    <location>
        <begin position="155"/>
        <end position="165"/>
    </location>
</feature>